<dbReference type="Gene3D" id="3.40.50.200">
    <property type="entry name" value="Peptidase S8/S53 domain"/>
    <property type="match status" value="1"/>
</dbReference>
<gene>
    <name evidence="8" type="ORF">BG011_007831</name>
</gene>
<dbReference type="OrthoDB" id="206201at2759"/>
<feature type="chain" id="PRO_5040168913" description="Peptidase S8/S53 domain-containing protein" evidence="6">
    <location>
        <begin position="19"/>
        <end position="333"/>
    </location>
</feature>
<evidence type="ECO:0000313" key="8">
    <source>
        <dbReference type="EMBL" id="KAG0251106.1"/>
    </source>
</evidence>
<organism evidence="8 9">
    <name type="scientific">Mortierella polycephala</name>
    <dbReference type="NCBI Taxonomy" id="41804"/>
    <lineage>
        <taxon>Eukaryota</taxon>
        <taxon>Fungi</taxon>
        <taxon>Fungi incertae sedis</taxon>
        <taxon>Mucoromycota</taxon>
        <taxon>Mortierellomycotina</taxon>
        <taxon>Mortierellomycetes</taxon>
        <taxon>Mortierellales</taxon>
        <taxon>Mortierellaceae</taxon>
        <taxon>Mortierella</taxon>
    </lineage>
</organism>
<comment type="caution">
    <text evidence="8">The sequence shown here is derived from an EMBL/GenBank/DDBJ whole genome shotgun (WGS) entry which is preliminary data.</text>
</comment>
<keyword evidence="2" id="KW-0645">Protease</keyword>
<dbReference type="InterPro" id="IPR036852">
    <property type="entry name" value="Peptidase_S8/S53_dom_sf"/>
</dbReference>
<dbReference type="SUPFAM" id="SSF52743">
    <property type="entry name" value="Subtilisin-like"/>
    <property type="match status" value="1"/>
</dbReference>
<keyword evidence="4" id="KW-0720">Serine protease</keyword>
<dbReference type="InterPro" id="IPR050131">
    <property type="entry name" value="Peptidase_S8_subtilisin-like"/>
</dbReference>
<feature type="domain" description="Peptidase S8/S53" evidence="7">
    <location>
        <begin position="128"/>
        <end position="243"/>
    </location>
</feature>
<comment type="caution">
    <text evidence="5">Lacks conserved residue(s) required for the propagation of feature annotation.</text>
</comment>
<dbReference type="AlphaFoldDB" id="A0A9P6PRN9"/>
<evidence type="ECO:0000256" key="6">
    <source>
        <dbReference type="SAM" id="SignalP"/>
    </source>
</evidence>
<evidence type="ECO:0000256" key="3">
    <source>
        <dbReference type="ARBA" id="ARBA00022801"/>
    </source>
</evidence>
<reference evidence="8" key="1">
    <citation type="journal article" date="2020" name="Fungal Divers.">
        <title>Resolving the Mortierellaceae phylogeny through synthesis of multi-gene phylogenetics and phylogenomics.</title>
        <authorList>
            <person name="Vandepol N."/>
            <person name="Liber J."/>
            <person name="Desiro A."/>
            <person name="Na H."/>
            <person name="Kennedy M."/>
            <person name="Barry K."/>
            <person name="Grigoriev I.V."/>
            <person name="Miller A.N."/>
            <person name="O'Donnell K."/>
            <person name="Stajich J.E."/>
            <person name="Bonito G."/>
        </authorList>
    </citation>
    <scope>NUCLEOTIDE SEQUENCE</scope>
    <source>
        <strain evidence="8">KOD948</strain>
    </source>
</reference>
<dbReference type="GO" id="GO:0005615">
    <property type="term" value="C:extracellular space"/>
    <property type="evidence" value="ECO:0007669"/>
    <property type="project" value="TreeGrafter"/>
</dbReference>
<evidence type="ECO:0000313" key="9">
    <source>
        <dbReference type="Proteomes" id="UP000726737"/>
    </source>
</evidence>
<dbReference type="InterPro" id="IPR000209">
    <property type="entry name" value="Peptidase_S8/S53_dom"/>
</dbReference>
<dbReference type="EMBL" id="JAAAJA010000619">
    <property type="protein sequence ID" value="KAG0251106.1"/>
    <property type="molecule type" value="Genomic_DNA"/>
</dbReference>
<dbReference type="PROSITE" id="PS51892">
    <property type="entry name" value="SUBTILASE"/>
    <property type="match status" value="1"/>
</dbReference>
<protein>
    <recommendedName>
        <fullName evidence="7">Peptidase S8/S53 domain-containing protein</fullName>
    </recommendedName>
</protein>
<evidence type="ECO:0000256" key="1">
    <source>
        <dbReference type="ARBA" id="ARBA00011073"/>
    </source>
</evidence>
<keyword evidence="6" id="KW-0732">Signal</keyword>
<dbReference type="PANTHER" id="PTHR43806:SF66">
    <property type="entry name" value="SERIN ENDOPEPTIDASE"/>
    <property type="match status" value="1"/>
</dbReference>
<evidence type="ECO:0000256" key="5">
    <source>
        <dbReference type="PROSITE-ProRule" id="PRU01240"/>
    </source>
</evidence>
<evidence type="ECO:0000256" key="4">
    <source>
        <dbReference type="ARBA" id="ARBA00022825"/>
    </source>
</evidence>
<dbReference type="Pfam" id="PF00082">
    <property type="entry name" value="Peptidase_S8"/>
    <property type="match status" value="1"/>
</dbReference>
<dbReference type="Proteomes" id="UP000726737">
    <property type="component" value="Unassembled WGS sequence"/>
</dbReference>
<feature type="signal peptide" evidence="6">
    <location>
        <begin position="1"/>
        <end position="18"/>
    </location>
</feature>
<dbReference type="PRINTS" id="PR00723">
    <property type="entry name" value="SUBTILISIN"/>
</dbReference>
<keyword evidence="3" id="KW-0378">Hydrolase</keyword>
<dbReference type="GO" id="GO:0006508">
    <property type="term" value="P:proteolysis"/>
    <property type="evidence" value="ECO:0007669"/>
    <property type="project" value="UniProtKB-KW"/>
</dbReference>
<dbReference type="PANTHER" id="PTHR43806">
    <property type="entry name" value="PEPTIDASE S8"/>
    <property type="match status" value="1"/>
</dbReference>
<evidence type="ECO:0000256" key="2">
    <source>
        <dbReference type="ARBA" id="ARBA00022670"/>
    </source>
</evidence>
<sequence>MKIASLLSLVAAATLVPAGKFHPFEIRPDYQDGVDHNRANSFLNSRKGLSFNVRDQYSQFNSVSIQVKSGHSGEDLAKIPGIKRVWPVEQYQLPKVNLYKEDLTQPHLTTSHKMTGVDYVHQRFKYTDKGIKVGVIDPGVDCSHPALGGRFGRGCRDFAGDNYDKTGVAAPDADPMDNCNGHGAYVVGIIRADARKVGASQPFVGVAPEATFGAYRIFSCKGSGNPNIIMQGMELAYKQAINIKVQFKEPSTGKAEGFPFYSGYVAATPQVKDAIPVRNPYAGVKGDVAKVPISDTDFGVPTLLVADEKTGKLSTIERGHKVDWATEQPHIIS</sequence>
<dbReference type="GO" id="GO:0004252">
    <property type="term" value="F:serine-type endopeptidase activity"/>
    <property type="evidence" value="ECO:0007669"/>
    <property type="project" value="InterPro"/>
</dbReference>
<comment type="similarity">
    <text evidence="1 5">Belongs to the peptidase S8 family.</text>
</comment>
<dbReference type="InterPro" id="IPR015500">
    <property type="entry name" value="Peptidase_S8_subtilisin-rel"/>
</dbReference>
<name>A0A9P6PRN9_9FUNG</name>
<keyword evidence="9" id="KW-1185">Reference proteome</keyword>
<proteinExistence type="inferred from homology"/>
<evidence type="ECO:0000259" key="7">
    <source>
        <dbReference type="Pfam" id="PF00082"/>
    </source>
</evidence>
<accession>A0A9P6PRN9</accession>